<organism evidence="1 2">
    <name type="scientific">Corallincola holothuriorum</name>
    <dbReference type="NCBI Taxonomy" id="2282215"/>
    <lineage>
        <taxon>Bacteria</taxon>
        <taxon>Pseudomonadati</taxon>
        <taxon>Pseudomonadota</taxon>
        <taxon>Gammaproteobacteria</taxon>
        <taxon>Alteromonadales</taxon>
        <taxon>Psychromonadaceae</taxon>
        <taxon>Corallincola</taxon>
    </lineage>
</organism>
<dbReference type="InterPro" id="IPR019621">
    <property type="entry name" value="DUF2491"/>
</dbReference>
<dbReference type="RefSeq" id="WP_114338494.1">
    <property type="nucleotide sequence ID" value="NZ_QPID01000006.1"/>
</dbReference>
<dbReference type="Pfam" id="PF10679">
    <property type="entry name" value="DUF2491"/>
    <property type="match status" value="1"/>
</dbReference>
<dbReference type="OrthoDB" id="6148994at2"/>
<proteinExistence type="predicted"/>
<sequence>MNFFKDLFGKKKQEEAPKQPEKGLFGLHLGCAVELSSLDFRVLGDELKMEFPGDTQLIEAISRTSLGAGSYMLRYYTSDDAFIQINYSGDETEHNVEDVLLFVYDKSNAIATKAEWEKVIAADFIGTPTFQHSDREFQRVFFGDNDGNVPPVAMTEKVENKAGERYSVDNFCMLYERGINDDINELLLINAEESGDNERMLSYALGVNLSPSQFRVIS</sequence>
<accession>A0A368NGA6</accession>
<dbReference type="Proteomes" id="UP000252558">
    <property type="component" value="Unassembled WGS sequence"/>
</dbReference>
<comment type="caution">
    <text evidence="1">The sequence shown here is derived from an EMBL/GenBank/DDBJ whole genome shotgun (WGS) entry which is preliminary data.</text>
</comment>
<dbReference type="AlphaFoldDB" id="A0A368NGA6"/>
<reference evidence="1 2" key="1">
    <citation type="submission" date="2018-07" db="EMBL/GenBank/DDBJ databases">
        <title>Corallincola holothuriorum sp. nov., a new facultative anaerobe isolated from sea cucumber Apostichopus japonicus.</title>
        <authorList>
            <person name="Xia H."/>
        </authorList>
    </citation>
    <scope>NUCLEOTIDE SEQUENCE [LARGE SCALE GENOMIC DNA]</scope>
    <source>
        <strain evidence="1 2">C4</strain>
    </source>
</reference>
<protein>
    <submittedName>
        <fullName evidence="1">DUF2491 family protein</fullName>
    </submittedName>
</protein>
<evidence type="ECO:0000313" key="2">
    <source>
        <dbReference type="Proteomes" id="UP000252558"/>
    </source>
</evidence>
<gene>
    <name evidence="1" type="ORF">DU002_11290</name>
</gene>
<dbReference type="EMBL" id="QPID01000006">
    <property type="protein sequence ID" value="RCU49498.1"/>
    <property type="molecule type" value="Genomic_DNA"/>
</dbReference>
<keyword evidence="2" id="KW-1185">Reference proteome</keyword>
<name>A0A368NGA6_9GAMM</name>
<evidence type="ECO:0000313" key="1">
    <source>
        <dbReference type="EMBL" id="RCU49498.1"/>
    </source>
</evidence>